<dbReference type="Pfam" id="PF13564">
    <property type="entry name" value="DoxX_2"/>
    <property type="match status" value="1"/>
</dbReference>
<evidence type="ECO:0000313" key="6">
    <source>
        <dbReference type="EMBL" id="ATF26856.1"/>
    </source>
</evidence>
<feature type="transmembrane region" description="Helical" evidence="5">
    <location>
        <begin position="68"/>
        <end position="87"/>
    </location>
</feature>
<reference evidence="6 7" key="1">
    <citation type="submission" date="2017-09" db="EMBL/GenBank/DDBJ databases">
        <title>Complete Genome Sequences of Two Strains of the Meat Spoilage Bacterium Brochothrix thermosphacta Isolated from Ground Chicken.</title>
        <authorList>
            <person name="Paoli G.C."/>
            <person name="Wijey C."/>
            <person name="Chen C.-Y."/>
            <person name="Nguyen L."/>
            <person name="Yan X."/>
            <person name="Irwin P.L."/>
        </authorList>
    </citation>
    <scope>NUCLEOTIDE SEQUENCE [LARGE SCALE GENOMIC DNA]</scope>
    <source>
        <strain evidence="6 7">BI</strain>
    </source>
</reference>
<keyword evidence="3 5" id="KW-1133">Transmembrane helix</keyword>
<evidence type="ECO:0000313" key="7">
    <source>
        <dbReference type="Proteomes" id="UP000243591"/>
    </source>
</evidence>
<dbReference type="GO" id="GO:0016020">
    <property type="term" value="C:membrane"/>
    <property type="evidence" value="ECO:0007669"/>
    <property type="project" value="UniProtKB-SubCell"/>
</dbReference>
<keyword evidence="2 5" id="KW-0812">Transmembrane</keyword>
<dbReference type="OrthoDB" id="2454358at2"/>
<dbReference type="EMBL" id="CP023483">
    <property type="protein sequence ID" value="ATF26856.1"/>
    <property type="molecule type" value="Genomic_DNA"/>
</dbReference>
<dbReference type="RefSeq" id="WP_069125886.1">
    <property type="nucleotide sequence ID" value="NZ_CP023483.1"/>
</dbReference>
<name>A0A1D2L5J4_BROTH</name>
<keyword evidence="4 5" id="KW-0472">Membrane</keyword>
<dbReference type="AlphaFoldDB" id="A0A1D2L5J4"/>
<organism evidence="6 7">
    <name type="scientific">Brochothrix thermosphacta</name>
    <name type="common">Microbacterium thermosphactum</name>
    <dbReference type="NCBI Taxonomy" id="2756"/>
    <lineage>
        <taxon>Bacteria</taxon>
        <taxon>Bacillati</taxon>
        <taxon>Bacillota</taxon>
        <taxon>Bacilli</taxon>
        <taxon>Bacillales</taxon>
        <taxon>Listeriaceae</taxon>
        <taxon>Brochothrix</taxon>
    </lineage>
</organism>
<evidence type="ECO:0000256" key="5">
    <source>
        <dbReference type="SAM" id="Phobius"/>
    </source>
</evidence>
<dbReference type="Proteomes" id="UP000243591">
    <property type="component" value="Chromosome"/>
</dbReference>
<evidence type="ECO:0000256" key="1">
    <source>
        <dbReference type="ARBA" id="ARBA00004141"/>
    </source>
</evidence>
<accession>A0A1D2L5J4</accession>
<feature type="transmembrane region" description="Helical" evidence="5">
    <location>
        <begin position="93"/>
        <end position="112"/>
    </location>
</feature>
<comment type="subcellular location">
    <subcellularLocation>
        <location evidence="1">Membrane</location>
        <topology evidence="1">Multi-pass membrane protein</topology>
    </subcellularLocation>
</comment>
<evidence type="ECO:0000256" key="4">
    <source>
        <dbReference type="ARBA" id="ARBA00023136"/>
    </source>
</evidence>
<evidence type="ECO:0000256" key="3">
    <source>
        <dbReference type="ARBA" id="ARBA00022989"/>
    </source>
</evidence>
<sequence length="113" mass="12331">MVIFQMILQVILALIFLMSGAGKVKGGTEYEKGFEAYGLPAWFVRVTGIVEILIVILLILGFWFPITLLIGAVLTICVAIGGTLAHIRTKDDFVKLLPIIFVGIFAIIILIIA</sequence>
<gene>
    <name evidence="6" type="ORF">CNY62_11095</name>
</gene>
<evidence type="ECO:0000256" key="2">
    <source>
        <dbReference type="ARBA" id="ARBA00022692"/>
    </source>
</evidence>
<dbReference type="KEGG" id="bths:CNY62_11095"/>
<protein>
    <submittedName>
        <fullName evidence="6">DoxX family protein</fullName>
    </submittedName>
</protein>
<dbReference type="InterPro" id="IPR032808">
    <property type="entry name" value="DoxX"/>
</dbReference>
<proteinExistence type="predicted"/>
<feature type="transmembrane region" description="Helical" evidence="5">
    <location>
        <begin position="42"/>
        <end position="63"/>
    </location>
</feature>
<keyword evidence="7" id="KW-1185">Reference proteome</keyword>